<dbReference type="GeneID" id="19306323"/>
<sequence length="204" mass="22532">MSPIAFNRSIFSSSRAAPVDLEAQTSSTTSPAPVTYLSSPARAATHEPHSLPLRSSVNMVGTTNPLDDFFGVTAPSMYRVGNRESRHDSGALLPMTEADLPPPYEILPAYTESRNEEPTTLAKYMFLYGFLFPPFWIIGTLILFLSLSAPAEWHAEKPEMERQELLNIMRRTEVRWAKRCAFALVLLLLVVGVAVGVGFGVMRA</sequence>
<gene>
    <name evidence="2" type="ORF">GLOTRDRAFT_45136</name>
</gene>
<dbReference type="Proteomes" id="UP000030669">
    <property type="component" value="Unassembled WGS sequence"/>
</dbReference>
<name>S7Q1Y9_GLOTA</name>
<dbReference type="EMBL" id="KB469305">
    <property type="protein sequence ID" value="EPQ53537.1"/>
    <property type="molecule type" value="Genomic_DNA"/>
</dbReference>
<dbReference type="RefSeq" id="XP_007867727.1">
    <property type="nucleotide sequence ID" value="XM_007869536.1"/>
</dbReference>
<accession>S7Q1Y9</accession>
<dbReference type="AlphaFoldDB" id="S7Q1Y9"/>
<evidence type="ECO:0000313" key="2">
    <source>
        <dbReference type="EMBL" id="EPQ53537.1"/>
    </source>
</evidence>
<dbReference type="KEGG" id="gtr:GLOTRDRAFT_45136"/>
<dbReference type="eggNOG" id="ENOG502SU7X">
    <property type="taxonomic scope" value="Eukaryota"/>
</dbReference>
<evidence type="ECO:0000313" key="3">
    <source>
        <dbReference type="Proteomes" id="UP000030669"/>
    </source>
</evidence>
<keyword evidence="1" id="KW-0812">Transmembrane</keyword>
<keyword evidence="1" id="KW-0472">Membrane</keyword>
<organism evidence="2 3">
    <name type="scientific">Gloeophyllum trabeum (strain ATCC 11539 / FP-39264 / Madison 617)</name>
    <name type="common">Brown rot fungus</name>
    <dbReference type="NCBI Taxonomy" id="670483"/>
    <lineage>
        <taxon>Eukaryota</taxon>
        <taxon>Fungi</taxon>
        <taxon>Dikarya</taxon>
        <taxon>Basidiomycota</taxon>
        <taxon>Agaricomycotina</taxon>
        <taxon>Agaricomycetes</taxon>
        <taxon>Gloeophyllales</taxon>
        <taxon>Gloeophyllaceae</taxon>
        <taxon>Gloeophyllum</taxon>
    </lineage>
</organism>
<dbReference type="OMA" id="RRCLWAI"/>
<feature type="transmembrane region" description="Helical" evidence="1">
    <location>
        <begin position="125"/>
        <end position="147"/>
    </location>
</feature>
<keyword evidence="3" id="KW-1185">Reference proteome</keyword>
<proteinExistence type="predicted"/>
<keyword evidence="1" id="KW-1133">Transmembrane helix</keyword>
<reference evidence="2 3" key="1">
    <citation type="journal article" date="2012" name="Science">
        <title>The Paleozoic origin of enzymatic lignin decomposition reconstructed from 31 fungal genomes.</title>
        <authorList>
            <person name="Floudas D."/>
            <person name="Binder M."/>
            <person name="Riley R."/>
            <person name="Barry K."/>
            <person name="Blanchette R.A."/>
            <person name="Henrissat B."/>
            <person name="Martinez A.T."/>
            <person name="Otillar R."/>
            <person name="Spatafora J.W."/>
            <person name="Yadav J.S."/>
            <person name="Aerts A."/>
            <person name="Benoit I."/>
            <person name="Boyd A."/>
            <person name="Carlson A."/>
            <person name="Copeland A."/>
            <person name="Coutinho P.M."/>
            <person name="de Vries R.P."/>
            <person name="Ferreira P."/>
            <person name="Findley K."/>
            <person name="Foster B."/>
            <person name="Gaskell J."/>
            <person name="Glotzer D."/>
            <person name="Gorecki P."/>
            <person name="Heitman J."/>
            <person name="Hesse C."/>
            <person name="Hori C."/>
            <person name="Igarashi K."/>
            <person name="Jurgens J.A."/>
            <person name="Kallen N."/>
            <person name="Kersten P."/>
            <person name="Kohler A."/>
            <person name="Kuees U."/>
            <person name="Kumar T.K.A."/>
            <person name="Kuo A."/>
            <person name="LaButti K."/>
            <person name="Larrondo L.F."/>
            <person name="Lindquist E."/>
            <person name="Ling A."/>
            <person name="Lombard V."/>
            <person name="Lucas S."/>
            <person name="Lundell T."/>
            <person name="Martin R."/>
            <person name="McLaughlin D.J."/>
            <person name="Morgenstern I."/>
            <person name="Morin E."/>
            <person name="Murat C."/>
            <person name="Nagy L.G."/>
            <person name="Nolan M."/>
            <person name="Ohm R.A."/>
            <person name="Patyshakuliyeva A."/>
            <person name="Rokas A."/>
            <person name="Ruiz-Duenas F.J."/>
            <person name="Sabat G."/>
            <person name="Salamov A."/>
            <person name="Samejima M."/>
            <person name="Schmutz J."/>
            <person name="Slot J.C."/>
            <person name="St John F."/>
            <person name="Stenlid J."/>
            <person name="Sun H."/>
            <person name="Sun S."/>
            <person name="Syed K."/>
            <person name="Tsang A."/>
            <person name="Wiebenga A."/>
            <person name="Young D."/>
            <person name="Pisabarro A."/>
            <person name="Eastwood D.C."/>
            <person name="Martin F."/>
            <person name="Cullen D."/>
            <person name="Grigoriev I.V."/>
            <person name="Hibbett D.S."/>
        </authorList>
    </citation>
    <scope>NUCLEOTIDE SEQUENCE [LARGE SCALE GENOMIC DNA]</scope>
    <source>
        <strain evidence="2 3">ATCC 11539</strain>
    </source>
</reference>
<protein>
    <submittedName>
        <fullName evidence="2">Uncharacterized protein</fullName>
    </submittedName>
</protein>
<feature type="transmembrane region" description="Helical" evidence="1">
    <location>
        <begin position="180"/>
        <end position="202"/>
    </location>
</feature>
<dbReference type="OrthoDB" id="3358294at2759"/>
<evidence type="ECO:0000256" key="1">
    <source>
        <dbReference type="SAM" id="Phobius"/>
    </source>
</evidence>
<dbReference type="HOGENOM" id="CLU_103448_0_0_1"/>